<dbReference type="Pfam" id="PF15891">
    <property type="entry name" value="Nuc_deoxyri_tr2"/>
    <property type="match status" value="1"/>
</dbReference>
<dbReference type="OrthoDB" id="2893324at2759"/>
<organism evidence="1 2">
    <name type="scientific">Paraphaeosphaeria sporulosa</name>
    <dbReference type="NCBI Taxonomy" id="1460663"/>
    <lineage>
        <taxon>Eukaryota</taxon>
        <taxon>Fungi</taxon>
        <taxon>Dikarya</taxon>
        <taxon>Ascomycota</taxon>
        <taxon>Pezizomycotina</taxon>
        <taxon>Dothideomycetes</taxon>
        <taxon>Pleosporomycetidae</taxon>
        <taxon>Pleosporales</taxon>
        <taxon>Massarineae</taxon>
        <taxon>Didymosphaeriaceae</taxon>
        <taxon>Paraphaeosphaeria</taxon>
    </lineage>
</organism>
<dbReference type="EMBL" id="KV441551">
    <property type="protein sequence ID" value="OAG07051.1"/>
    <property type="molecule type" value="Genomic_DNA"/>
</dbReference>
<dbReference type="RefSeq" id="XP_018037416.1">
    <property type="nucleotide sequence ID" value="XM_018178228.1"/>
</dbReference>
<name>A0A177CIG2_9PLEO</name>
<dbReference type="Gene3D" id="3.40.50.450">
    <property type="match status" value="1"/>
</dbReference>
<sequence length="173" mass="19149">MSSSNAQRATIHFPPAYPTLTKPSLILFGTIEASPTSNWATDLADHVSDLPIQILNPRRDDWDSSWVELPSCAPWKEQVDWEMHHPAQVSLIVVCFKAGSLCPISLMELGMYAALYGEKMVVCCEEGFWKRGNVELVCKKFGVEVVRTVGHLEGVVEGRMEALCGLDEGIGEQ</sequence>
<gene>
    <name evidence="1" type="ORF">CC84DRAFT_1163302</name>
</gene>
<keyword evidence="2" id="KW-1185">Reference proteome</keyword>
<accession>A0A177CIG2</accession>
<evidence type="ECO:0008006" key="3">
    <source>
        <dbReference type="Google" id="ProtNLM"/>
    </source>
</evidence>
<dbReference type="Proteomes" id="UP000077069">
    <property type="component" value="Unassembled WGS sequence"/>
</dbReference>
<protein>
    <recommendedName>
        <fullName evidence="3">Nucleoside 2-deoxyribosyltransferase domain-containing protein</fullName>
    </recommendedName>
</protein>
<dbReference type="GeneID" id="28761714"/>
<evidence type="ECO:0000313" key="1">
    <source>
        <dbReference type="EMBL" id="OAG07051.1"/>
    </source>
</evidence>
<dbReference type="AlphaFoldDB" id="A0A177CIG2"/>
<dbReference type="InterPro" id="IPR039470">
    <property type="entry name" value="Nuc_deoxyri_tr2"/>
</dbReference>
<evidence type="ECO:0000313" key="2">
    <source>
        <dbReference type="Proteomes" id="UP000077069"/>
    </source>
</evidence>
<reference evidence="1 2" key="1">
    <citation type="submission" date="2016-05" db="EMBL/GenBank/DDBJ databases">
        <title>Comparative analysis of secretome profiles of manganese(II)-oxidizing ascomycete fungi.</title>
        <authorList>
            <consortium name="DOE Joint Genome Institute"/>
            <person name="Zeiner C.A."/>
            <person name="Purvine S.O."/>
            <person name="Zink E.M."/>
            <person name="Wu S."/>
            <person name="Pasa-Tolic L."/>
            <person name="Chaput D.L."/>
            <person name="Haridas S."/>
            <person name="Grigoriev I.V."/>
            <person name="Santelli C.M."/>
            <person name="Hansel C.M."/>
        </authorList>
    </citation>
    <scope>NUCLEOTIDE SEQUENCE [LARGE SCALE GENOMIC DNA]</scope>
    <source>
        <strain evidence="1 2">AP3s5-JAC2a</strain>
    </source>
</reference>
<dbReference type="InParanoid" id="A0A177CIG2"/>
<proteinExistence type="predicted"/>